<comment type="caution">
    <text evidence="11">The sequence shown here is derived from an EMBL/GenBank/DDBJ whole genome shotgun (WGS) entry which is preliminary data.</text>
</comment>
<evidence type="ECO:0000256" key="9">
    <source>
        <dbReference type="ARBA" id="ARBA00056661"/>
    </source>
</evidence>
<dbReference type="NCBIfam" id="TIGR00419">
    <property type="entry name" value="tim"/>
    <property type="match status" value="1"/>
</dbReference>
<dbReference type="VEuPathDB" id="CryptoDB:cubi_00299"/>
<protein>
    <recommendedName>
        <fullName evidence="10">Triosephosphate isomerase</fullName>
        <ecNumber evidence="10">5.3.1.1</ecNumber>
    </recommendedName>
</protein>
<dbReference type="InterPro" id="IPR022896">
    <property type="entry name" value="TrioseP_Isoase_bac/euk"/>
</dbReference>
<evidence type="ECO:0000256" key="3">
    <source>
        <dbReference type="ARBA" id="ARBA00007422"/>
    </source>
</evidence>
<keyword evidence="6 10" id="KW-0324">Glycolysis</keyword>
<dbReference type="PROSITE" id="PS51440">
    <property type="entry name" value="TIM_2"/>
    <property type="match status" value="1"/>
</dbReference>
<dbReference type="RefSeq" id="XP_028875892.1">
    <property type="nucleotide sequence ID" value="XM_029017313.1"/>
</dbReference>
<dbReference type="InterPro" id="IPR035990">
    <property type="entry name" value="TIM_sf"/>
</dbReference>
<comment type="function">
    <text evidence="9">Catalyzes the interconversion of glyceraldehyde 3-phosphate and dihydroxyacetone phosphate in the glycolytic and gluconeogenic pathways.</text>
</comment>
<comment type="similarity">
    <text evidence="3 10">Belongs to the triosephosphate isomerase family.</text>
</comment>
<dbReference type="EMBL" id="LRBP01000009">
    <property type="protein sequence ID" value="OII74746.1"/>
    <property type="molecule type" value="Genomic_DNA"/>
</dbReference>
<keyword evidence="12" id="KW-1185">Reference proteome</keyword>
<dbReference type="CDD" id="cd00311">
    <property type="entry name" value="TIM"/>
    <property type="match status" value="1"/>
</dbReference>
<dbReference type="UniPathway" id="UPA00138"/>
<dbReference type="InterPro" id="IPR013785">
    <property type="entry name" value="Aldolase_TIM"/>
</dbReference>
<evidence type="ECO:0000313" key="11">
    <source>
        <dbReference type="EMBL" id="OII74746.1"/>
    </source>
</evidence>
<dbReference type="Pfam" id="PF00121">
    <property type="entry name" value="TIM"/>
    <property type="match status" value="1"/>
</dbReference>
<keyword evidence="7 10" id="KW-0413">Isomerase</keyword>
<keyword evidence="5 10" id="KW-0312">Gluconeogenesis</keyword>
<evidence type="ECO:0000256" key="4">
    <source>
        <dbReference type="ARBA" id="ARBA00011738"/>
    </source>
</evidence>
<name>A0A1J4MKF4_9CRYT</name>
<proteinExistence type="inferred from homology"/>
<dbReference type="PANTHER" id="PTHR21139:SF2">
    <property type="entry name" value="TRIOSEPHOSPHATE ISOMERASE"/>
    <property type="match status" value="1"/>
</dbReference>
<comment type="catalytic activity">
    <reaction evidence="8">
        <text>D-glyceraldehyde 3-phosphate = dihydroxyacetone phosphate</text>
        <dbReference type="Rhea" id="RHEA:18585"/>
        <dbReference type="ChEBI" id="CHEBI:57642"/>
        <dbReference type="ChEBI" id="CHEBI:59776"/>
        <dbReference type="EC" id="5.3.1.1"/>
    </reaction>
    <physiologicalReaction direction="left-to-right" evidence="8">
        <dbReference type="Rhea" id="RHEA:18586"/>
    </physiologicalReaction>
</comment>
<evidence type="ECO:0000313" key="12">
    <source>
        <dbReference type="Proteomes" id="UP000186176"/>
    </source>
</evidence>
<accession>A0A1J4MKF4</accession>
<evidence type="ECO:0000256" key="6">
    <source>
        <dbReference type="ARBA" id="ARBA00023152"/>
    </source>
</evidence>
<dbReference type="AlphaFoldDB" id="A0A1J4MKF4"/>
<evidence type="ECO:0000256" key="8">
    <source>
        <dbReference type="ARBA" id="ARBA00052432"/>
    </source>
</evidence>
<comment type="pathway">
    <text evidence="2 10">Carbohydrate biosynthesis; gluconeogenesis.</text>
</comment>
<dbReference type="InterPro" id="IPR000652">
    <property type="entry name" value="Triosephosphate_isomerase"/>
</dbReference>
<evidence type="ECO:0000256" key="1">
    <source>
        <dbReference type="ARBA" id="ARBA00004680"/>
    </source>
</evidence>
<dbReference type="PANTHER" id="PTHR21139">
    <property type="entry name" value="TRIOSEPHOSPHATE ISOMERASE"/>
    <property type="match status" value="1"/>
</dbReference>
<dbReference type="GO" id="GO:0006096">
    <property type="term" value="P:glycolytic process"/>
    <property type="evidence" value="ECO:0007669"/>
    <property type="project" value="UniProtKB-UniPathway"/>
</dbReference>
<dbReference type="HAMAP" id="MF_00147_B">
    <property type="entry name" value="TIM_B"/>
    <property type="match status" value="1"/>
</dbReference>
<dbReference type="GO" id="GO:0004807">
    <property type="term" value="F:triose-phosphate isomerase activity"/>
    <property type="evidence" value="ECO:0007669"/>
    <property type="project" value="UniProtKB-EC"/>
</dbReference>
<dbReference type="FunFam" id="3.20.20.70:FF:000016">
    <property type="entry name" value="Triosephosphate isomerase"/>
    <property type="match status" value="1"/>
</dbReference>
<dbReference type="GO" id="GO:0005829">
    <property type="term" value="C:cytosol"/>
    <property type="evidence" value="ECO:0007669"/>
    <property type="project" value="TreeGrafter"/>
</dbReference>
<dbReference type="GO" id="GO:0046166">
    <property type="term" value="P:glyceraldehyde-3-phosphate biosynthetic process"/>
    <property type="evidence" value="ECO:0007669"/>
    <property type="project" value="TreeGrafter"/>
</dbReference>
<evidence type="ECO:0000256" key="10">
    <source>
        <dbReference type="RuleBase" id="RU363013"/>
    </source>
</evidence>
<reference evidence="11 12" key="1">
    <citation type="submission" date="2016-10" db="EMBL/GenBank/DDBJ databases">
        <title>Reductive evolution of mitochondrial metabolism and differential evolution of invasion-related proteins in Cryptosporidium.</title>
        <authorList>
            <person name="Liu S."/>
            <person name="Roellig D.M."/>
            <person name="Guo Y."/>
            <person name="Li N."/>
            <person name="Frace M.A."/>
            <person name="Tang K."/>
            <person name="Zhang L."/>
            <person name="Feng Y."/>
            <person name="Xiao L."/>
        </authorList>
    </citation>
    <scope>NUCLEOTIDE SEQUENCE [LARGE SCALE GENOMIC DNA]</scope>
    <source>
        <strain evidence="11">39726</strain>
    </source>
</reference>
<dbReference type="PROSITE" id="PS00171">
    <property type="entry name" value="TIM_1"/>
    <property type="match status" value="1"/>
</dbReference>
<dbReference type="Proteomes" id="UP000186176">
    <property type="component" value="Unassembled WGS sequence"/>
</dbReference>
<dbReference type="GeneID" id="39977092"/>
<dbReference type="Gene3D" id="3.20.20.70">
    <property type="entry name" value="Aldolase class I"/>
    <property type="match status" value="1"/>
</dbReference>
<evidence type="ECO:0000256" key="2">
    <source>
        <dbReference type="ARBA" id="ARBA00004742"/>
    </source>
</evidence>
<evidence type="ECO:0000256" key="5">
    <source>
        <dbReference type="ARBA" id="ARBA00022432"/>
    </source>
</evidence>
<sequence>MSRKYFVGGNFKCNGTKESLETLIEAFKKVKSSNSEVYIFPSALHISLVQELFGNNHAGVFKVGSQNISCTGNGAFTGEISCEMLKDMGVDCSLVGHSERRQYYSETDQVVNTKVKRGLENGLKIVLCIGESLSERETGKTNDVIQKQLVEALKDVTDLSNLVIAYEPIWAIGTGVVATPEQAQEAHAFIREYVSKMYNSQVSSSLRIIYGGSVTPDNCNELIKCTDIDGFLVGGASLKPTFVNIIDSAQ</sequence>
<gene>
    <name evidence="11" type="ORF">cubi_00299</name>
</gene>
<dbReference type="GO" id="GO:0006094">
    <property type="term" value="P:gluconeogenesis"/>
    <property type="evidence" value="ECO:0007669"/>
    <property type="project" value="UniProtKB-UniPathway"/>
</dbReference>
<comment type="subunit">
    <text evidence="4">Homodimer.</text>
</comment>
<organism evidence="11 12">
    <name type="scientific">Cryptosporidium ubiquitum</name>
    <dbReference type="NCBI Taxonomy" id="857276"/>
    <lineage>
        <taxon>Eukaryota</taxon>
        <taxon>Sar</taxon>
        <taxon>Alveolata</taxon>
        <taxon>Apicomplexa</taxon>
        <taxon>Conoidasida</taxon>
        <taxon>Coccidia</taxon>
        <taxon>Eucoccidiorida</taxon>
        <taxon>Eimeriorina</taxon>
        <taxon>Cryptosporidiidae</taxon>
        <taxon>Cryptosporidium</taxon>
    </lineage>
</organism>
<evidence type="ECO:0000256" key="7">
    <source>
        <dbReference type="ARBA" id="ARBA00023235"/>
    </source>
</evidence>
<dbReference type="InterPro" id="IPR020861">
    <property type="entry name" value="Triosephosphate_isomerase_AS"/>
</dbReference>
<dbReference type="UniPathway" id="UPA00109">
    <property type="reaction ID" value="UER00189"/>
</dbReference>
<dbReference type="EC" id="5.3.1.1" evidence="10"/>
<comment type="pathway">
    <text evidence="1 10">Carbohydrate degradation; glycolysis; D-glyceraldehyde 3-phosphate from glycerone phosphate: step 1/1.</text>
</comment>
<dbReference type="OrthoDB" id="6715177at2759"/>
<dbReference type="GO" id="GO:0019563">
    <property type="term" value="P:glycerol catabolic process"/>
    <property type="evidence" value="ECO:0007669"/>
    <property type="project" value="TreeGrafter"/>
</dbReference>
<dbReference type="SUPFAM" id="SSF51351">
    <property type="entry name" value="Triosephosphate isomerase (TIM)"/>
    <property type="match status" value="1"/>
</dbReference>